<organism evidence="1 2">
    <name type="scientific">Coemansia nantahalensis</name>
    <dbReference type="NCBI Taxonomy" id="2789366"/>
    <lineage>
        <taxon>Eukaryota</taxon>
        <taxon>Fungi</taxon>
        <taxon>Fungi incertae sedis</taxon>
        <taxon>Zoopagomycota</taxon>
        <taxon>Kickxellomycotina</taxon>
        <taxon>Kickxellomycetes</taxon>
        <taxon>Kickxellales</taxon>
        <taxon>Kickxellaceae</taxon>
        <taxon>Coemansia</taxon>
    </lineage>
</organism>
<keyword evidence="2" id="KW-1185">Reference proteome</keyword>
<proteinExistence type="predicted"/>
<protein>
    <submittedName>
        <fullName evidence="1">Uncharacterized protein</fullName>
    </submittedName>
</protein>
<comment type="caution">
    <text evidence="1">The sequence shown here is derived from an EMBL/GenBank/DDBJ whole genome shotgun (WGS) entry which is preliminary data.</text>
</comment>
<gene>
    <name evidence="1" type="ORF">IWQ57_004892</name>
</gene>
<dbReference type="EMBL" id="JANBUJ010002102">
    <property type="protein sequence ID" value="KAJ2765142.1"/>
    <property type="molecule type" value="Genomic_DNA"/>
</dbReference>
<evidence type="ECO:0000313" key="2">
    <source>
        <dbReference type="Proteomes" id="UP001140234"/>
    </source>
</evidence>
<sequence length="394" mass="42484">MARVPVSATASETDGLSPGAQLKVPLLLPSLHGEGCDEYGGQGAARQQSRGSVGARPSVHRLRLPKRRAMSAGRSSTPPSPATASPDSAMALPILRCTGRWPTAAEEHTRGDYPRHSYSSSAAHTLVGSEAGQPGLEPDTGVRDPHSSRAGRRSIAICRSSRSSLSHRLSQSSHHTVPPLGATSPTLPIATRPRFHSVLSFRSDSSHLRSAASTDLTIRLSVDASRSRSYRRLLDGSAVMAALRVLEDECQRPVPAAHAAVEKRLVGLYFAAAWSADCDDFRSLLLGVSSAHGDDFVVVHVSADSHPADMAQTMAGTGWLCVPWREHRLRQDLMESLGVVPAELPRLVVVDGYTHRVVSAAGRPDVERRPLTCVREWKRSRSGDTWGRLKPWLV</sequence>
<name>A0ACC1JQJ2_9FUNG</name>
<reference evidence="1" key="1">
    <citation type="submission" date="2022-07" db="EMBL/GenBank/DDBJ databases">
        <title>Phylogenomic reconstructions and comparative analyses of Kickxellomycotina fungi.</title>
        <authorList>
            <person name="Reynolds N.K."/>
            <person name="Stajich J.E."/>
            <person name="Barry K."/>
            <person name="Grigoriev I.V."/>
            <person name="Crous P."/>
            <person name="Smith M.E."/>
        </authorList>
    </citation>
    <scope>NUCLEOTIDE SEQUENCE</scope>
    <source>
        <strain evidence="1">CBS 109366</strain>
    </source>
</reference>
<accession>A0ACC1JQJ2</accession>
<evidence type="ECO:0000313" key="1">
    <source>
        <dbReference type="EMBL" id="KAJ2765142.1"/>
    </source>
</evidence>
<dbReference type="Proteomes" id="UP001140234">
    <property type="component" value="Unassembled WGS sequence"/>
</dbReference>